<keyword evidence="1" id="KW-0812">Transmembrane</keyword>
<feature type="transmembrane region" description="Helical" evidence="1">
    <location>
        <begin position="100"/>
        <end position="119"/>
    </location>
</feature>
<reference evidence="3" key="1">
    <citation type="submission" date="2015-01" db="EMBL/GenBank/DDBJ databases">
        <authorList>
            <person name="Aksoy S."/>
            <person name="Warren W."/>
            <person name="Wilson R.K."/>
        </authorList>
    </citation>
    <scope>NUCLEOTIDE SEQUENCE [LARGE SCALE GENOMIC DNA]</scope>
    <source>
        <strain evidence="3">IAEA</strain>
    </source>
</reference>
<evidence type="ECO:0000313" key="2">
    <source>
        <dbReference type="EnsemblMetazoa" id="GPPI011979-PA"/>
    </source>
</evidence>
<evidence type="ECO:0000256" key="1">
    <source>
        <dbReference type="SAM" id="Phobius"/>
    </source>
</evidence>
<keyword evidence="3" id="KW-1185">Reference proteome</keyword>
<dbReference type="Proteomes" id="UP000092460">
    <property type="component" value="Unassembled WGS sequence"/>
</dbReference>
<dbReference type="EnsemblMetazoa" id="GPPI011979-RA">
    <property type="protein sequence ID" value="GPPI011979-PA"/>
    <property type="gene ID" value="GPPI011979"/>
</dbReference>
<organism evidence="2 3">
    <name type="scientific">Glossina palpalis gambiensis</name>
    <dbReference type="NCBI Taxonomy" id="67801"/>
    <lineage>
        <taxon>Eukaryota</taxon>
        <taxon>Metazoa</taxon>
        <taxon>Ecdysozoa</taxon>
        <taxon>Arthropoda</taxon>
        <taxon>Hexapoda</taxon>
        <taxon>Insecta</taxon>
        <taxon>Pterygota</taxon>
        <taxon>Neoptera</taxon>
        <taxon>Endopterygota</taxon>
        <taxon>Diptera</taxon>
        <taxon>Brachycera</taxon>
        <taxon>Muscomorpha</taxon>
        <taxon>Hippoboscoidea</taxon>
        <taxon>Glossinidae</taxon>
        <taxon>Glossina</taxon>
    </lineage>
</organism>
<dbReference type="AlphaFoldDB" id="A0A1B0AXG5"/>
<dbReference type="VEuPathDB" id="VectorBase:GPPI011979"/>
<proteinExistence type="predicted"/>
<accession>A0A1B0AXG5</accession>
<sequence length="142" mass="16169">MTVPLKRQYRRCQAPYPETSSYILRKPSYSTDIESSQLTFISYTSLRRRTSGNFTASNPGKFFEFSIPGVRLVFRLYPCIKAATLARTFLSVLHLFNRRFRVLSICLFAVILSEAMHFMRPLLGKSGLGGGMDDNLPDAFIL</sequence>
<dbReference type="EMBL" id="JXJN01005259">
    <property type="status" value="NOT_ANNOTATED_CDS"/>
    <property type="molecule type" value="Genomic_DNA"/>
</dbReference>
<keyword evidence="1" id="KW-1133">Transmembrane helix</keyword>
<evidence type="ECO:0000313" key="3">
    <source>
        <dbReference type="Proteomes" id="UP000092460"/>
    </source>
</evidence>
<name>A0A1B0AXG5_9MUSC</name>
<keyword evidence="1" id="KW-0472">Membrane</keyword>
<protein>
    <submittedName>
        <fullName evidence="2">Uncharacterized protein</fullName>
    </submittedName>
</protein>
<reference evidence="2" key="2">
    <citation type="submission" date="2020-05" db="UniProtKB">
        <authorList>
            <consortium name="EnsemblMetazoa"/>
        </authorList>
    </citation>
    <scope>IDENTIFICATION</scope>
    <source>
        <strain evidence="2">IAEA</strain>
    </source>
</reference>